<feature type="domain" description="DUF4132" evidence="1">
    <location>
        <begin position="461"/>
        <end position="636"/>
    </location>
</feature>
<reference evidence="2 3" key="1">
    <citation type="submission" date="2020-10" db="EMBL/GenBank/DDBJ databases">
        <title>Sequencing the genomes of 1000 actinobacteria strains.</title>
        <authorList>
            <person name="Klenk H.-P."/>
        </authorList>
    </citation>
    <scope>NUCLEOTIDE SEQUENCE [LARGE SCALE GENOMIC DNA]</scope>
    <source>
        <strain evidence="2 3">DSM 46744</strain>
    </source>
</reference>
<comment type="caution">
    <text evidence="2">The sequence shown here is derived from an EMBL/GenBank/DDBJ whole genome shotgun (WGS) entry which is preliminary data.</text>
</comment>
<accession>A0ABR9K489</accession>
<keyword evidence="3" id="KW-1185">Reference proteome</keyword>
<organism evidence="2 3">
    <name type="scientific">Actinomadura algeriensis</name>
    <dbReference type="NCBI Taxonomy" id="1679523"/>
    <lineage>
        <taxon>Bacteria</taxon>
        <taxon>Bacillati</taxon>
        <taxon>Actinomycetota</taxon>
        <taxon>Actinomycetes</taxon>
        <taxon>Streptosporangiales</taxon>
        <taxon>Thermomonosporaceae</taxon>
        <taxon>Actinomadura</taxon>
    </lineage>
</organism>
<evidence type="ECO:0000259" key="1">
    <source>
        <dbReference type="Pfam" id="PF13569"/>
    </source>
</evidence>
<evidence type="ECO:0000313" key="2">
    <source>
        <dbReference type="EMBL" id="MBE1537653.1"/>
    </source>
</evidence>
<protein>
    <recommendedName>
        <fullName evidence="1">DUF4132 domain-containing protein</fullName>
    </recommendedName>
</protein>
<dbReference type="Proteomes" id="UP000627838">
    <property type="component" value="Unassembled WGS sequence"/>
</dbReference>
<sequence>MDDLPPAVARVLVDPPWARTAEAAPVVVPGLVLPEPGPLKWEKDEREQWIGRASFMVFRKRADDDPYWDEARKGFLSGRTRYADQARELVIGPERAFGDLLPLFLERAEEPSSNGVRLHDLGDYELMPLVAHYGTRVRDLAFRAAARRPADLGEALLPYSDAEVARLMTDWLVRLKSAGETGRRWLLRHGPDAAPFLVPDALGERRAARDRAVAGLRLVAEEHGRDAVVEAARVHGELAAGAVAGLLDAGVPAVPVKEPRIPRWLDAASLPRPVTAAGALDDAALRTLVKLLILPEPPGPAELRAACERLPDLAWAIFEAWRAAGEPNGHAWVLTRLGDLGDDGAVRRAAPLVREWAAAGRHVKAGRMVRDVLARIGTDAALERLNLMTRRPFPGRVREDARLALLDAARRRGLTEERLADRLVPDLGLGADGTLTLDYGPRRFTVGFDEQLKPYVTDENGKLRKTLPKPGVKDDPGLAPAAHRRFAELRKDARAVAADQVVRLEAAMVTGRRWTEAEFRTFVAGHPLLRHLAARLVWTAGADAFRVAEDGTFATVADGTYALPAEAPIGIAHPLHIDVPAWSEVFADYGILQPFPQLERPVAVPDEHARAARRLVRFEGATTQIGAVLRLVRNGWERAAPLGSGGEPGIFRTVGEKTHVAVELDPGIEAGEPGRFPEQRIRRVQVVTDLDAWWWGAADAEDPAAPCLGDLDPVMVSEALVGLASLT</sequence>
<gene>
    <name evidence="2" type="ORF">H4W34_007486</name>
</gene>
<proteinExistence type="predicted"/>
<dbReference type="InterPro" id="IPR025406">
    <property type="entry name" value="DUF4132"/>
</dbReference>
<name>A0ABR9K489_9ACTN</name>
<dbReference type="Pfam" id="PF13569">
    <property type="entry name" value="DUF4132"/>
    <property type="match status" value="1"/>
</dbReference>
<dbReference type="RefSeq" id="WP_192763491.1">
    <property type="nucleotide sequence ID" value="NZ_JADBDZ010000001.1"/>
</dbReference>
<evidence type="ECO:0000313" key="3">
    <source>
        <dbReference type="Proteomes" id="UP000627838"/>
    </source>
</evidence>
<dbReference type="EMBL" id="JADBDZ010000001">
    <property type="protein sequence ID" value="MBE1537653.1"/>
    <property type="molecule type" value="Genomic_DNA"/>
</dbReference>